<gene>
    <name evidence="1" type="ORF">GMD42_00955</name>
</gene>
<dbReference type="EMBL" id="WNCL01000002">
    <property type="protein sequence ID" value="MTU42211.1"/>
    <property type="molecule type" value="Genomic_DNA"/>
</dbReference>
<accession>A0A6I3RZL9</accession>
<dbReference type="InterPro" id="IPR042088">
    <property type="entry name" value="OligoPept_F_C"/>
</dbReference>
<comment type="caution">
    <text evidence="1">The sequence shown here is derived from an EMBL/GenBank/DDBJ whole genome shotgun (WGS) entry which is preliminary data.</text>
</comment>
<evidence type="ECO:0000313" key="2">
    <source>
        <dbReference type="Proteomes" id="UP000462362"/>
    </source>
</evidence>
<evidence type="ECO:0000313" key="1">
    <source>
        <dbReference type="EMBL" id="MTU42211.1"/>
    </source>
</evidence>
<dbReference type="AlphaFoldDB" id="A0A6I3RZL9"/>
<evidence type="ECO:0008006" key="3">
    <source>
        <dbReference type="Google" id="ProtNLM"/>
    </source>
</evidence>
<dbReference type="Gene3D" id="1.10.1370.20">
    <property type="entry name" value="Oligoendopeptidase f, C-terminal domain"/>
    <property type="match status" value="1"/>
</dbReference>
<protein>
    <recommendedName>
        <fullName evidence="3">Peptidase M3A/M3B catalytic domain-containing protein</fullName>
    </recommendedName>
</protein>
<dbReference type="RefSeq" id="WP_155167846.1">
    <property type="nucleotide sequence ID" value="NZ_JAXXAX010000033.1"/>
</dbReference>
<organism evidence="1 2">
    <name type="scientific">Parasutterella excrementihominis</name>
    <dbReference type="NCBI Taxonomy" id="487175"/>
    <lineage>
        <taxon>Bacteria</taxon>
        <taxon>Pseudomonadati</taxon>
        <taxon>Pseudomonadota</taxon>
        <taxon>Betaproteobacteria</taxon>
        <taxon>Burkholderiales</taxon>
        <taxon>Sutterellaceae</taxon>
        <taxon>Parasutterella</taxon>
    </lineage>
</organism>
<name>A0A6I3RZL9_9BURK</name>
<dbReference type="Proteomes" id="UP000462362">
    <property type="component" value="Unassembled WGS sequence"/>
</dbReference>
<proteinExistence type="predicted"/>
<reference evidence="1 2" key="1">
    <citation type="journal article" date="2019" name="Nat. Med.">
        <title>A library of human gut bacterial isolates paired with longitudinal multiomics data enables mechanistic microbiome research.</title>
        <authorList>
            <person name="Poyet M."/>
            <person name="Groussin M."/>
            <person name="Gibbons S.M."/>
            <person name="Avila-Pacheco J."/>
            <person name="Jiang X."/>
            <person name="Kearney S.M."/>
            <person name="Perrotta A.R."/>
            <person name="Berdy B."/>
            <person name="Zhao S."/>
            <person name="Lieberman T.D."/>
            <person name="Swanson P.K."/>
            <person name="Smith M."/>
            <person name="Roesemann S."/>
            <person name="Alexander J.E."/>
            <person name="Rich S.A."/>
            <person name="Livny J."/>
            <person name="Vlamakis H."/>
            <person name="Clish C."/>
            <person name="Bullock K."/>
            <person name="Deik A."/>
            <person name="Scott J."/>
            <person name="Pierce K.A."/>
            <person name="Xavier R.J."/>
            <person name="Alm E.J."/>
        </authorList>
    </citation>
    <scope>NUCLEOTIDE SEQUENCE [LARGE SCALE GENOMIC DNA]</scope>
    <source>
        <strain evidence="1 2">BIOML-A2</strain>
    </source>
</reference>
<dbReference type="SUPFAM" id="SSF55486">
    <property type="entry name" value="Metalloproteases ('zincins'), catalytic domain"/>
    <property type="match status" value="1"/>
</dbReference>
<sequence length="607" mass="69563">MKKKLETVQIWSKKGLSDLSGETYFARRRALLNGISMINRLQFFKPEDEVAALQLIEILEQISRLKETLLAACRAAETLSSADSKIAAEKVFILETIDSAEKALQKVKENLQEAAEQKTILSDKLDRWLQQQKRFKEVKPWLKFPVEALEEERLILGPLFSLYTHLKSSIRTNVTLPDGTVKKSTPSVANFAVKNTSDPELRTLFFNALSACFATNSSMFCDILNAVAGAHLLRASRLGMSTLDYALVIEGLDRKSFEAMRSAFSKKLSEIRECLRFAAPYINQGTNRPESPTIPVALLGSALPHLEGPESLKTLDGTLKEITEAVEPYFPEFRDFIELCRQGHWLETHNYSAGSGGAWCVEVPYDKAVAIYVDYQPNINRSFETAHILGDAFFRYSISDLPMQERRLSETRYELIGRLFEELFLRRLVQEASTPQEKAAVLWHGLRRVMINLIEIPFRFRLAEEVFEARKNGYLSVEYINKLTRKCWSDCYGDTVEGVDQYMWARKPHFYNVYNADSPHHDFQYTVGFLSANMMLKKLEEVEKTEIPRIGKSVLLDNATLPYEEIFTKNFEADIESEEFWTNAIEEALHPLRSIRPYVGELNRPQR</sequence>